<evidence type="ECO:0000259" key="3">
    <source>
        <dbReference type="Pfam" id="PF24883"/>
    </source>
</evidence>
<evidence type="ECO:0000313" key="5">
    <source>
        <dbReference type="Proteomes" id="UP000736672"/>
    </source>
</evidence>
<proteinExistence type="predicted"/>
<feature type="domain" description="Nephrocystin 3-like N-terminal" evidence="3">
    <location>
        <begin position="211"/>
        <end position="382"/>
    </location>
</feature>
<dbReference type="PANTHER" id="PTHR10039:SF16">
    <property type="entry name" value="GPI INOSITOL-DEACYLASE"/>
    <property type="match status" value="1"/>
</dbReference>
<feature type="repeat" description="ANK" evidence="2">
    <location>
        <begin position="985"/>
        <end position="1030"/>
    </location>
</feature>
<dbReference type="Gene3D" id="1.25.40.20">
    <property type="entry name" value="Ankyrin repeat-containing domain"/>
    <property type="match status" value="1"/>
</dbReference>
<reference evidence="4" key="1">
    <citation type="journal article" date="2021" name="Nat. Commun.">
        <title>Genetic determinants of endophytism in the Arabidopsis root mycobiome.</title>
        <authorList>
            <person name="Mesny F."/>
            <person name="Miyauchi S."/>
            <person name="Thiergart T."/>
            <person name="Pickel B."/>
            <person name="Atanasova L."/>
            <person name="Karlsson M."/>
            <person name="Huettel B."/>
            <person name="Barry K.W."/>
            <person name="Haridas S."/>
            <person name="Chen C."/>
            <person name="Bauer D."/>
            <person name="Andreopoulos W."/>
            <person name="Pangilinan J."/>
            <person name="LaButti K."/>
            <person name="Riley R."/>
            <person name="Lipzen A."/>
            <person name="Clum A."/>
            <person name="Drula E."/>
            <person name="Henrissat B."/>
            <person name="Kohler A."/>
            <person name="Grigoriev I.V."/>
            <person name="Martin F.M."/>
            <person name="Hacquard S."/>
        </authorList>
    </citation>
    <scope>NUCLEOTIDE SEQUENCE</scope>
    <source>
        <strain evidence="4">FSSC 5 MPI-SDFR-AT-0091</strain>
    </source>
</reference>
<dbReference type="Pfam" id="PF12796">
    <property type="entry name" value="Ank_2"/>
    <property type="match status" value="1"/>
</dbReference>
<dbReference type="InterPro" id="IPR036770">
    <property type="entry name" value="Ankyrin_rpt-contain_sf"/>
</dbReference>
<dbReference type="InterPro" id="IPR027417">
    <property type="entry name" value="P-loop_NTPase"/>
</dbReference>
<keyword evidence="2" id="KW-0040">ANK repeat</keyword>
<dbReference type="PROSITE" id="PS50088">
    <property type="entry name" value="ANK_REPEAT"/>
    <property type="match status" value="2"/>
</dbReference>
<dbReference type="SMART" id="SM00248">
    <property type="entry name" value="ANK"/>
    <property type="match status" value="6"/>
</dbReference>
<keyword evidence="1" id="KW-0677">Repeat</keyword>
<sequence length="1067" mass="121092">MGDALAIATATTQFTEQTVKIVRLCKKVYDKVQDGPKEVRVWRSELEQLQTLVEEIQRPPALNGQVLGSSAFGSPTLGSDPTIIKTIQSCTSVSTDLCAIFDRFDFHDSDPVGRKTWKAIGGLAKESDIRDLFTQLERLKSTLALQIQIVNSRENHQQSAQLNQVFEKVDEIQNSTQTGTEEERCLRALFVTDPTSDRNAIITAKGKRTAGTCEWIISTEGYKTWENTPEPSLLWISGPPGKGKTFVSIFLTQHLEVKVLSAGCTLIYFFCDNKVSIRNTAVNILRGLMYQLIQRHERLLSLLMEHWKVQQGGLFSESSFESLWAIFQAMVSAQINTPIYCVLDALDECSEASLEPLLCKLKELFNSNNRARHKVKLTVLSRRHPVCLSEALSTFNHVQLDDERHDIELYIQDQVSALGARKSIRDANFLKHIENVFHDRAEGTFLWVSFMVADLNKKSAWEIESSLHQLPRGLDAVYGRILDQIKPGDQAVVTKLLTWITLAKVPLSVSELCEALQIEGTEFMNREDVCKSYIEACGHLLQFAEMDDNRYLDLRQSWNDVSIVTSLPRVTVVGFVHQSAKDFMLSKSSHPGMMRYHMDGDQGHLAICRRLIQHLIQQAPDHGLLEEYFPLESYAALCWPDHMRQLDKVSTLVLIRENKEWFAKKSRIRDHVLRYKRRFGSSYETGMPLLHLACHLGLYHLAEHVLNGKWIRLQMQLAVDKTSKGPRGKKLTPLHLASAGGHQRVVSLLLDRGADPIKPTGGKYSKTPLEYAVERGHMGVFRQLAKTRKGQRMIQCQVSQQDGWDNLLTRAVLSGNEDPCNELIEKYKFNVNTITGNLAWTPLLIAIRWGNVHLARRLVQRHKASTDNHIMLLKAAYQGLPLRSDTFSFLVEELQVNINAVDDNGNTFLYTEGFFYLIRAKSLLLLENLLTLGYNFRAVNNANETTLHSLVFKIGLNCMDKKMLLLLISFLVGKARIDVNAQDHEGRTALHVAATRTDEFEFWGETYRNSLEVTTRALLDHGADRTLRDRRGRTAYDYLPEDPGSRFEAYEMMQEILGNYSTVPSSI</sequence>
<name>A0A9P9JWK2_FUSSL</name>
<dbReference type="SUPFAM" id="SSF48403">
    <property type="entry name" value="Ankyrin repeat"/>
    <property type="match status" value="2"/>
</dbReference>
<dbReference type="Proteomes" id="UP000736672">
    <property type="component" value="Unassembled WGS sequence"/>
</dbReference>
<feature type="repeat" description="ANK" evidence="2">
    <location>
        <begin position="729"/>
        <end position="755"/>
    </location>
</feature>
<evidence type="ECO:0000256" key="2">
    <source>
        <dbReference type="PROSITE-ProRule" id="PRU00023"/>
    </source>
</evidence>
<keyword evidence="5" id="KW-1185">Reference proteome</keyword>
<dbReference type="AlphaFoldDB" id="A0A9P9JWK2"/>
<dbReference type="OrthoDB" id="20872at2759"/>
<dbReference type="PROSITE" id="PS50297">
    <property type="entry name" value="ANK_REP_REGION"/>
    <property type="match status" value="1"/>
</dbReference>
<dbReference type="InterPro" id="IPR056884">
    <property type="entry name" value="NPHP3-like_N"/>
</dbReference>
<dbReference type="SUPFAM" id="SSF52540">
    <property type="entry name" value="P-loop containing nucleoside triphosphate hydrolases"/>
    <property type="match status" value="1"/>
</dbReference>
<protein>
    <recommendedName>
        <fullName evidence="3">Nephrocystin 3-like N-terminal domain-containing protein</fullName>
    </recommendedName>
</protein>
<accession>A0A9P9JWK2</accession>
<dbReference type="EMBL" id="JAGTJS010000024">
    <property type="protein sequence ID" value="KAH7235230.1"/>
    <property type="molecule type" value="Genomic_DNA"/>
</dbReference>
<organism evidence="4 5">
    <name type="scientific">Fusarium solani</name>
    <name type="common">Filamentous fungus</name>
    <dbReference type="NCBI Taxonomy" id="169388"/>
    <lineage>
        <taxon>Eukaryota</taxon>
        <taxon>Fungi</taxon>
        <taxon>Dikarya</taxon>
        <taxon>Ascomycota</taxon>
        <taxon>Pezizomycotina</taxon>
        <taxon>Sordariomycetes</taxon>
        <taxon>Hypocreomycetidae</taxon>
        <taxon>Hypocreales</taxon>
        <taxon>Nectriaceae</taxon>
        <taxon>Fusarium</taxon>
        <taxon>Fusarium solani species complex</taxon>
    </lineage>
</organism>
<dbReference type="Gene3D" id="3.40.50.300">
    <property type="entry name" value="P-loop containing nucleotide triphosphate hydrolases"/>
    <property type="match status" value="1"/>
</dbReference>
<dbReference type="Pfam" id="PF24883">
    <property type="entry name" value="NPHP3_N"/>
    <property type="match status" value="1"/>
</dbReference>
<evidence type="ECO:0000313" key="4">
    <source>
        <dbReference type="EMBL" id="KAH7235230.1"/>
    </source>
</evidence>
<gene>
    <name evidence="4" type="ORF">B0J15DRAFT_150455</name>
</gene>
<evidence type="ECO:0000256" key="1">
    <source>
        <dbReference type="ARBA" id="ARBA00022737"/>
    </source>
</evidence>
<comment type="caution">
    <text evidence="4">The sequence shown here is derived from an EMBL/GenBank/DDBJ whole genome shotgun (WGS) entry which is preliminary data.</text>
</comment>
<dbReference type="InterPro" id="IPR002110">
    <property type="entry name" value="Ankyrin_rpt"/>
</dbReference>
<dbReference type="PANTHER" id="PTHR10039">
    <property type="entry name" value="AMELOGENIN"/>
    <property type="match status" value="1"/>
</dbReference>